<dbReference type="InterPro" id="IPR013708">
    <property type="entry name" value="Shikimate_DH-bd_N"/>
</dbReference>
<dbReference type="Proteomes" id="UP000326852">
    <property type="component" value="Unassembled WGS sequence"/>
</dbReference>
<dbReference type="Pfam" id="PF08501">
    <property type="entry name" value="Shikimate_dh_N"/>
    <property type="match status" value="1"/>
</dbReference>
<keyword evidence="2" id="KW-0028">Amino-acid biosynthesis</keyword>
<comment type="caution">
    <text evidence="6">The sequence shown here is derived from an EMBL/GenBank/DDBJ whole genome shotgun (WGS) entry which is preliminary data.</text>
</comment>
<dbReference type="PANTHER" id="PTHR21089:SF1">
    <property type="entry name" value="BIFUNCTIONAL 3-DEHYDROQUINATE DEHYDRATASE_SHIKIMATE DEHYDROGENASE, CHLOROPLASTIC"/>
    <property type="match status" value="1"/>
</dbReference>
<dbReference type="GO" id="GO:0050661">
    <property type="term" value="F:NADP binding"/>
    <property type="evidence" value="ECO:0007669"/>
    <property type="project" value="TreeGrafter"/>
</dbReference>
<dbReference type="Pfam" id="PF01262">
    <property type="entry name" value="AlaDh_PNT_C"/>
    <property type="match status" value="1"/>
</dbReference>
<dbReference type="GO" id="GO:0009073">
    <property type="term" value="P:aromatic amino acid family biosynthetic process"/>
    <property type="evidence" value="ECO:0007669"/>
    <property type="project" value="UniProtKB-KW"/>
</dbReference>
<evidence type="ECO:0000313" key="7">
    <source>
        <dbReference type="Proteomes" id="UP000326852"/>
    </source>
</evidence>
<reference evidence="6 7" key="1">
    <citation type="submission" date="2019-08" db="EMBL/GenBank/DDBJ databases">
        <title>Arthrobacter sp. nov., isolated from plateau pika and Tibetan wild ass.</title>
        <authorList>
            <person name="Ge Y."/>
        </authorList>
    </citation>
    <scope>NUCLEOTIDE SEQUENCE [LARGE SCALE GENOMIC DNA]</scope>
    <source>
        <strain evidence="6 7">785</strain>
    </source>
</reference>
<name>A0A5N6MRC2_9MICC</name>
<evidence type="ECO:0000259" key="5">
    <source>
        <dbReference type="Pfam" id="PF18317"/>
    </source>
</evidence>
<dbReference type="PANTHER" id="PTHR21089">
    <property type="entry name" value="SHIKIMATE DEHYDROGENASE"/>
    <property type="match status" value="1"/>
</dbReference>
<evidence type="ECO:0000256" key="2">
    <source>
        <dbReference type="ARBA" id="ARBA00023141"/>
    </source>
</evidence>
<feature type="domain" description="Alanine dehydrogenase/pyridine nucleotide transhydrogenase NAD(H)-binding" evidence="3">
    <location>
        <begin position="116"/>
        <end position="226"/>
    </location>
</feature>
<keyword evidence="2" id="KW-0057">Aromatic amino acid biosynthesis</keyword>
<feature type="domain" description="SDH C-terminal" evidence="5">
    <location>
        <begin position="246"/>
        <end position="264"/>
    </location>
</feature>
<dbReference type="InterPro" id="IPR022893">
    <property type="entry name" value="Shikimate_DH_fam"/>
</dbReference>
<organism evidence="6 7">
    <name type="scientific">Arthrobacter yangruifuii</name>
    <dbReference type="NCBI Taxonomy" id="2606616"/>
    <lineage>
        <taxon>Bacteria</taxon>
        <taxon>Bacillati</taxon>
        <taxon>Actinomycetota</taxon>
        <taxon>Actinomycetes</taxon>
        <taxon>Micrococcales</taxon>
        <taxon>Micrococcaceae</taxon>
        <taxon>Arthrobacter</taxon>
    </lineage>
</organism>
<dbReference type="SUPFAM" id="SSF53223">
    <property type="entry name" value="Aminoacid dehydrogenase-like, N-terminal domain"/>
    <property type="match status" value="1"/>
</dbReference>
<keyword evidence="7" id="KW-1185">Reference proteome</keyword>
<dbReference type="Gene3D" id="3.40.50.720">
    <property type="entry name" value="NAD(P)-binding Rossmann-like Domain"/>
    <property type="match status" value="1"/>
</dbReference>
<dbReference type="GO" id="GO:0009423">
    <property type="term" value="P:chorismate biosynthetic process"/>
    <property type="evidence" value="ECO:0007669"/>
    <property type="project" value="TreeGrafter"/>
</dbReference>
<dbReference type="Gene3D" id="3.40.50.10860">
    <property type="entry name" value="Leucine Dehydrogenase, chain A, domain 1"/>
    <property type="match status" value="1"/>
</dbReference>
<dbReference type="EMBL" id="VTFX01000003">
    <property type="protein sequence ID" value="KAD3720743.1"/>
    <property type="molecule type" value="Genomic_DNA"/>
</dbReference>
<dbReference type="GO" id="GO:0019632">
    <property type="term" value="P:shikimate metabolic process"/>
    <property type="evidence" value="ECO:0007669"/>
    <property type="project" value="TreeGrafter"/>
</dbReference>
<dbReference type="InterPro" id="IPR036291">
    <property type="entry name" value="NAD(P)-bd_dom_sf"/>
</dbReference>
<dbReference type="InterPro" id="IPR046346">
    <property type="entry name" value="Aminoacid_DH-like_N_sf"/>
</dbReference>
<dbReference type="InterPro" id="IPR041121">
    <property type="entry name" value="SDH_C"/>
</dbReference>
<sequence length="285" mass="29240">MRRAAVLGHPIGHSKSPLLHRAAYAHLGFACSYEAIDVREEEAAGLTASLRGQAGWTGLSVTMPLKAVMVALMDEVGPLVQALGVLNTVTFSRRSSRTVLTGHNTDVAGIVGALRHAGAVSRPRAVILGAGGTACAAVAALAQLDAAGVDVCARRIPEAAAGRAGVREAGRATGVTVRTRPWEDAAAACSDADVVICTLPPHGADTLAEAVSAVRPGAVLLDVAYDPWPSRLAAAWAGLGGTVAPGIEMLLYQAVEQVKLFTGEAFTDEPGVTNVMCDAVGIPRR</sequence>
<dbReference type="AlphaFoldDB" id="A0A5N6MRC2"/>
<evidence type="ECO:0000256" key="1">
    <source>
        <dbReference type="ARBA" id="ARBA00004871"/>
    </source>
</evidence>
<dbReference type="InterPro" id="IPR007698">
    <property type="entry name" value="AlaDH/PNT_NAD(H)-bd"/>
</dbReference>
<gene>
    <name evidence="6" type="ORF">GD627_07490</name>
</gene>
<dbReference type="SUPFAM" id="SSF51735">
    <property type="entry name" value="NAD(P)-binding Rossmann-fold domains"/>
    <property type="match status" value="1"/>
</dbReference>
<proteinExistence type="predicted"/>
<evidence type="ECO:0000313" key="6">
    <source>
        <dbReference type="EMBL" id="KAD3720743.1"/>
    </source>
</evidence>
<evidence type="ECO:0000259" key="4">
    <source>
        <dbReference type="Pfam" id="PF08501"/>
    </source>
</evidence>
<feature type="domain" description="Shikimate dehydrogenase substrate binding N-terminal" evidence="4">
    <location>
        <begin position="6"/>
        <end position="89"/>
    </location>
</feature>
<protein>
    <submittedName>
        <fullName evidence="6">Shikimate dehydrogenase</fullName>
    </submittedName>
</protein>
<evidence type="ECO:0000259" key="3">
    <source>
        <dbReference type="Pfam" id="PF01262"/>
    </source>
</evidence>
<dbReference type="GO" id="GO:0005829">
    <property type="term" value="C:cytosol"/>
    <property type="evidence" value="ECO:0007669"/>
    <property type="project" value="TreeGrafter"/>
</dbReference>
<accession>A0A5N6MRC2</accession>
<comment type="pathway">
    <text evidence="1">Metabolic intermediate biosynthesis; chorismate biosynthesis; chorismate from D-erythrose 4-phosphate and phosphoenolpyruvate: step 4/7.</text>
</comment>
<dbReference type="Pfam" id="PF18317">
    <property type="entry name" value="SDH_C"/>
    <property type="match status" value="1"/>
</dbReference>
<dbReference type="GO" id="GO:0004764">
    <property type="term" value="F:shikimate 3-dehydrogenase (NADP+) activity"/>
    <property type="evidence" value="ECO:0007669"/>
    <property type="project" value="InterPro"/>
</dbReference>